<dbReference type="Gene3D" id="3.40.50.300">
    <property type="entry name" value="P-loop containing nucleotide triphosphate hydrolases"/>
    <property type="match status" value="1"/>
</dbReference>
<evidence type="ECO:0000256" key="3">
    <source>
        <dbReference type="ARBA" id="ARBA00022741"/>
    </source>
</evidence>
<dbReference type="InterPro" id="IPR027417">
    <property type="entry name" value="P-loop_NTPase"/>
</dbReference>
<proteinExistence type="inferred from homology"/>
<dbReference type="GO" id="GO:0005524">
    <property type="term" value="F:ATP binding"/>
    <property type="evidence" value="ECO:0007669"/>
    <property type="project" value="UniProtKB-KW"/>
</dbReference>
<accession>A0A857KDU6</accession>
<comment type="catalytic activity">
    <reaction evidence="6">
        <text>UDP-N-acetyl-alpha-D-glucosamine + ATP = UDP-N-acetyl-alpha-D-glucosamine 3'-phosphate + ADP + H(+)</text>
        <dbReference type="Rhea" id="RHEA:32671"/>
        <dbReference type="ChEBI" id="CHEBI:15378"/>
        <dbReference type="ChEBI" id="CHEBI:30616"/>
        <dbReference type="ChEBI" id="CHEBI:57705"/>
        <dbReference type="ChEBI" id="CHEBI:64353"/>
        <dbReference type="ChEBI" id="CHEBI:456216"/>
        <dbReference type="EC" id="2.7.1.176"/>
    </reaction>
</comment>
<evidence type="ECO:0000256" key="6">
    <source>
        <dbReference type="ARBA" id="ARBA00048178"/>
    </source>
</evidence>
<dbReference type="GO" id="GO:0016301">
    <property type="term" value="F:kinase activity"/>
    <property type="evidence" value="ECO:0007669"/>
    <property type="project" value="InterPro"/>
</dbReference>
<dbReference type="EMBL" id="CP045810">
    <property type="protein sequence ID" value="QHN37819.1"/>
    <property type="molecule type" value="Genomic_DNA"/>
</dbReference>
<evidence type="ECO:0000256" key="4">
    <source>
        <dbReference type="ARBA" id="ARBA00022840"/>
    </source>
</evidence>
<comment type="similarity">
    <text evidence="1">Belongs to the zeta toxin family.</text>
</comment>
<evidence type="ECO:0000259" key="8">
    <source>
        <dbReference type="Pfam" id="PF06414"/>
    </source>
</evidence>
<evidence type="ECO:0000256" key="7">
    <source>
        <dbReference type="SAM" id="MobiDB-lite"/>
    </source>
</evidence>
<feature type="region of interest" description="Disordered" evidence="7">
    <location>
        <begin position="1"/>
        <end position="104"/>
    </location>
</feature>
<keyword evidence="4" id="KW-0067">ATP-binding</keyword>
<feature type="compositionally biased region" description="Basic and acidic residues" evidence="7">
    <location>
        <begin position="25"/>
        <end position="40"/>
    </location>
</feature>
<evidence type="ECO:0000256" key="1">
    <source>
        <dbReference type="ARBA" id="ARBA00009104"/>
    </source>
</evidence>
<feature type="compositionally biased region" description="Basic and acidic residues" evidence="7">
    <location>
        <begin position="95"/>
        <end position="104"/>
    </location>
</feature>
<name>A0A857KDU6_9ACTN</name>
<reference evidence="9" key="1">
    <citation type="journal article" date="2021" name="Nat. Microbiol.">
        <title>Cocultivation of an ultrasmall environmental parasitic bacterium with lytic ability against bacteria associated with wastewater foams.</title>
        <authorList>
            <person name="Batinovic S."/>
            <person name="Rose J.J.A."/>
            <person name="Ratcliffe J."/>
            <person name="Seviour R.J."/>
            <person name="Petrovski S."/>
        </authorList>
    </citation>
    <scope>NUCLEOTIDE SEQUENCE</scope>
    <source>
        <strain evidence="9">CON44</strain>
    </source>
</reference>
<gene>
    <name evidence="9" type="ORF">GII30_00270</name>
</gene>
<dbReference type="EC" id="2.7.1.176" evidence="2"/>
<keyword evidence="3" id="KW-0547">Nucleotide-binding</keyword>
<feature type="domain" description="Zeta toxin" evidence="8">
    <location>
        <begin position="130"/>
        <end position="310"/>
    </location>
</feature>
<evidence type="ECO:0000256" key="2">
    <source>
        <dbReference type="ARBA" id="ARBA00011963"/>
    </source>
</evidence>
<sequence length="385" mass="41791">MRLGDLYAGGVRRDTDARHRVRGPARVDQHRDRPSHRGDGYGRPGFTRGPGTPRGGRQAGHRSPPPHPRQPRGRHDHGPAAGPRPRRAAGGRDGMSTRDREQYLLSDADSRRIFDERIVPTEFAGVAGVDHPVVHFFGGQPGAGKSVVQASVMSAIIAAEDIGAEGIGAVAAIIGDDFRPHHPAFHRLLTIDDEAAAFYTDLDSGRWVEQAIAWAVRMRPHVILEGTFRRPELTVETARRFTAAGFAAHLHVQAVHHFISRTRIFGRYHDQLRSNGQGRYTLPAAHDASYGTLPASVAEIVRSGVFAGATAYSVTGQVVAEAADRDLSGIVDAVANAQQSTPSPEETGDLLGLLDRFEATFLRCDKTAIVADLRVLRSEMFDARA</sequence>
<dbReference type="InterPro" id="IPR010488">
    <property type="entry name" value="Zeta_toxin_domain"/>
</dbReference>
<evidence type="ECO:0000313" key="9">
    <source>
        <dbReference type="EMBL" id="QHN37819.1"/>
    </source>
</evidence>
<organism evidence="9">
    <name type="scientific">Gordonia amarae</name>
    <dbReference type="NCBI Taxonomy" id="36821"/>
    <lineage>
        <taxon>Bacteria</taxon>
        <taxon>Bacillati</taxon>
        <taxon>Actinomycetota</taxon>
        <taxon>Actinomycetes</taxon>
        <taxon>Mycobacteriales</taxon>
        <taxon>Gordoniaceae</taxon>
        <taxon>Gordonia</taxon>
    </lineage>
</organism>
<dbReference type="AlphaFoldDB" id="A0A857KDU6"/>
<dbReference type="SUPFAM" id="SSF52540">
    <property type="entry name" value="P-loop containing nucleoside triphosphate hydrolases"/>
    <property type="match status" value="1"/>
</dbReference>
<evidence type="ECO:0000256" key="5">
    <source>
        <dbReference type="ARBA" id="ARBA00032897"/>
    </source>
</evidence>
<dbReference type="Pfam" id="PF06414">
    <property type="entry name" value="Zeta_toxin"/>
    <property type="match status" value="1"/>
</dbReference>
<protein>
    <recommendedName>
        <fullName evidence="5">UDP-N-acetylglucosamine kinase</fullName>
        <ecNumber evidence="2">2.7.1.176</ecNumber>
    </recommendedName>
    <alternativeName>
        <fullName evidence="5">UDP-N-acetylglucosamine kinase</fullName>
    </alternativeName>
</protein>